<evidence type="ECO:0000313" key="2">
    <source>
        <dbReference type="EMBL" id="MDN3611338.1"/>
    </source>
</evidence>
<reference evidence="3" key="1">
    <citation type="journal article" date="2019" name="Int. J. Syst. Evol. Microbiol.">
        <title>The Global Catalogue of Microorganisms (GCM) 10K type strain sequencing project: providing services to taxonomists for standard genome sequencing and annotation.</title>
        <authorList>
            <consortium name="The Broad Institute Genomics Platform"/>
            <consortium name="The Broad Institute Genome Sequencing Center for Infectious Disease"/>
            <person name="Wu L."/>
            <person name="Ma J."/>
        </authorList>
    </citation>
    <scope>NUCLEOTIDE SEQUENCE [LARGE SCALE GENOMIC DNA]</scope>
    <source>
        <strain evidence="3">CECT 7398</strain>
    </source>
</reference>
<sequence length="239" mass="26856">MKSIAELTHTLQPGVKGGEAGASSSSPSRPVPQAAIHLVNDLFAELQGIFPAWRVAFPNQTTVDKAKRTWTLALFESGVHHRKQIEFGLRKARLSGLPYIPSVGQFVQWCRPSAEDLNQPTVRQAFAMLGDYQASQQLADDTLRATVPLVVQAAFNQINHWDLGHLSEGRLFPIFEDEYQRLLTKLACGEDISAQYPRALPTPSQRTLTFEEKERHRVNGLSIIQQLKRQHFGRNPHDK</sequence>
<dbReference type="EMBL" id="JAUFQC010000027">
    <property type="protein sequence ID" value="MDN3611338.1"/>
    <property type="molecule type" value="Genomic_DNA"/>
</dbReference>
<dbReference type="RefSeq" id="WP_076590379.1">
    <property type="nucleotide sequence ID" value="NZ_JABEYA020000006.1"/>
</dbReference>
<protein>
    <submittedName>
        <fullName evidence="2">Replication protein P</fullName>
    </submittedName>
</protein>
<dbReference type="Pfam" id="PF06992">
    <property type="entry name" value="Phage_lambda_P"/>
    <property type="match status" value="1"/>
</dbReference>
<organism evidence="2 3">
    <name type="scientific">Vibrio ostreicida</name>
    <dbReference type="NCBI Taxonomy" id="526588"/>
    <lineage>
        <taxon>Bacteria</taxon>
        <taxon>Pseudomonadati</taxon>
        <taxon>Pseudomonadota</taxon>
        <taxon>Gammaproteobacteria</taxon>
        <taxon>Vibrionales</taxon>
        <taxon>Vibrionaceae</taxon>
        <taxon>Vibrio</taxon>
    </lineage>
</organism>
<proteinExistence type="predicted"/>
<accession>A0ABT8BXF8</accession>
<evidence type="ECO:0000256" key="1">
    <source>
        <dbReference type="SAM" id="MobiDB-lite"/>
    </source>
</evidence>
<evidence type="ECO:0000313" key="3">
    <source>
        <dbReference type="Proteomes" id="UP001238540"/>
    </source>
</evidence>
<dbReference type="Proteomes" id="UP001238540">
    <property type="component" value="Unassembled WGS sequence"/>
</dbReference>
<gene>
    <name evidence="2" type="ORF">QWZ16_17190</name>
</gene>
<name>A0ABT8BXF8_9VIBR</name>
<feature type="compositionally biased region" description="Low complexity" evidence="1">
    <location>
        <begin position="21"/>
        <end position="30"/>
    </location>
</feature>
<dbReference type="InterPro" id="IPR009731">
    <property type="entry name" value="P-like"/>
</dbReference>
<keyword evidence="3" id="KW-1185">Reference proteome</keyword>
<feature type="region of interest" description="Disordered" evidence="1">
    <location>
        <begin position="9"/>
        <end position="30"/>
    </location>
</feature>
<comment type="caution">
    <text evidence="2">The sequence shown here is derived from an EMBL/GenBank/DDBJ whole genome shotgun (WGS) entry which is preliminary data.</text>
</comment>